<reference evidence="2 3" key="1">
    <citation type="submission" date="2019-05" db="EMBL/GenBank/DDBJ databases">
        <title>Genomes sequences of two Nocardia cyriacigeorgica environmental isolates, type strains Nocardia asteroides ATCC 19247 and Nocardia cyriacigeorgica DSM 44484.</title>
        <authorList>
            <person name="Vautrin F."/>
            <person name="Bergeron E."/>
            <person name="Dubost A."/>
            <person name="Abrouk D."/>
            <person name="Rodriguez Nava V."/>
            <person name="Pujic P."/>
        </authorList>
    </citation>
    <scope>NUCLEOTIDE SEQUENCE [LARGE SCALE GENOMIC DNA]</scope>
    <source>
        <strain evidence="2 3">EML 1456</strain>
    </source>
</reference>
<sequence>MGGTAAQANSGVLAAQSSFSVPMREKPSKSSCDKAIKLLTQVIRLSEKYKVNLSQKRKKELQAKINNGTITSNDLPGKIQAEFPGEFKGKSLNEIKKECGVK</sequence>
<evidence type="ECO:0000256" key="1">
    <source>
        <dbReference type="SAM" id="MobiDB-lite"/>
    </source>
</evidence>
<dbReference type="AlphaFoldDB" id="A0A5R8P863"/>
<dbReference type="EMBL" id="VBUU01000043">
    <property type="protein sequence ID" value="TLF96655.1"/>
    <property type="molecule type" value="Genomic_DNA"/>
</dbReference>
<feature type="region of interest" description="Disordered" evidence="1">
    <location>
        <begin position="1"/>
        <end position="30"/>
    </location>
</feature>
<evidence type="ECO:0000313" key="2">
    <source>
        <dbReference type="EMBL" id="TLF96655.1"/>
    </source>
</evidence>
<evidence type="ECO:0000313" key="3">
    <source>
        <dbReference type="Proteomes" id="UP000308349"/>
    </source>
</evidence>
<dbReference type="RefSeq" id="WP_138458801.1">
    <property type="nucleotide sequence ID" value="NZ_VBUU01000043.1"/>
</dbReference>
<name>A0A5R8P863_9NOCA</name>
<feature type="compositionally biased region" description="Polar residues" evidence="1">
    <location>
        <begin position="1"/>
        <end position="20"/>
    </location>
</feature>
<gene>
    <name evidence="2" type="ORF">FEK35_28315</name>
</gene>
<accession>A0A5R8P863</accession>
<protein>
    <submittedName>
        <fullName evidence="2">Uncharacterized protein</fullName>
    </submittedName>
</protein>
<organism evidence="2 3">
    <name type="scientific">Nocardia cyriacigeorgica</name>
    <dbReference type="NCBI Taxonomy" id="135487"/>
    <lineage>
        <taxon>Bacteria</taxon>
        <taxon>Bacillati</taxon>
        <taxon>Actinomycetota</taxon>
        <taxon>Actinomycetes</taxon>
        <taxon>Mycobacteriales</taxon>
        <taxon>Nocardiaceae</taxon>
        <taxon>Nocardia</taxon>
    </lineage>
</organism>
<comment type="caution">
    <text evidence="2">The sequence shown here is derived from an EMBL/GenBank/DDBJ whole genome shotgun (WGS) entry which is preliminary data.</text>
</comment>
<dbReference type="Proteomes" id="UP000308349">
    <property type="component" value="Unassembled WGS sequence"/>
</dbReference>
<proteinExistence type="predicted"/>
<dbReference type="OrthoDB" id="4559766at2"/>